<dbReference type="EMBL" id="UYRU01050463">
    <property type="protein sequence ID" value="VDN11004.1"/>
    <property type="molecule type" value="Genomic_DNA"/>
</dbReference>
<dbReference type="AlphaFoldDB" id="A0A3P7L2J0"/>
<sequence length="29" mass="3308">MRTKTMSLRLVKMSSFMSSRRMTTVGGRA</sequence>
<evidence type="ECO:0000313" key="1">
    <source>
        <dbReference type="EMBL" id="VDN11004.1"/>
    </source>
</evidence>
<keyword evidence="2" id="KW-1185">Reference proteome</keyword>
<name>A0A3P7L2J0_DIBLA</name>
<protein>
    <submittedName>
        <fullName evidence="1">Uncharacterized protein</fullName>
    </submittedName>
</protein>
<organism evidence="1 2">
    <name type="scientific">Dibothriocephalus latus</name>
    <name type="common">Fish tapeworm</name>
    <name type="synonym">Diphyllobothrium latum</name>
    <dbReference type="NCBI Taxonomy" id="60516"/>
    <lineage>
        <taxon>Eukaryota</taxon>
        <taxon>Metazoa</taxon>
        <taxon>Spiralia</taxon>
        <taxon>Lophotrochozoa</taxon>
        <taxon>Platyhelminthes</taxon>
        <taxon>Cestoda</taxon>
        <taxon>Eucestoda</taxon>
        <taxon>Diphyllobothriidea</taxon>
        <taxon>Diphyllobothriidae</taxon>
        <taxon>Dibothriocephalus</taxon>
    </lineage>
</organism>
<proteinExistence type="predicted"/>
<evidence type="ECO:0000313" key="2">
    <source>
        <dbReference type="Proteomes" id="UP000281553"/>
    </source>
</evidence>
<gene>
    <name evidence="1" type="ORF">DILT_LOCUS6835</name>
</gene>
<accession>A0A3P7L2J0</accession>
<reference evidence="1 2" key="1">
    <citation type="submission" date="2018-11" db="EMBL/GenBank/DDBJ databases">
        <authorList>
            <consortium name="Pathogen Informatics"/>
        </authorList>
    </citation>
    <scope>NUCLEOTIDE SEQUENCE [LARGE SCALE GENOMIC DNA]</scope>
</reference>
<dbReference type="Proteomes" id="UP000281553">
    <property type="component" value="Unassembled WGS sequence"/>
</dbReference>